<sequence>MFGRVAIGSCDYPTRERIADGYFFAGYRSEEDDANGTQHVIYYNPRGKPVFDIQDAAGLNRVTATVYDGLDRLSAVTQPEGGSTSWTYNNTVNPWVNNVATVTRNPKPGSPLSATTTSYVYEPTFNKPTRVTDALGRVALAEYDPWTGNAVSATADVGTAPHFNARTQFTYNSVGLVTSVTDPMGSVTRFDYDGYANRILSIADAGTGRLNLTTTWAYNARGDVVSVTDPRGKTATSTYDDARRLITTTSPGTSAAPAGVVTTNTYDPDGRLLQVQQAAGGSVLRTTSSTYTPTGKAATTTDARGNVTRYTYDPLERLASVTDAEGRIAQFTYDALSRPYRTYNTAIQAGPLVQRTYTADGLLASLADANSNTTSFAYDGFDRPATTTYPLGSTETFTYDARDNLLGRKTRAAATTNIAFGYDTLNRLTSKTPTSGPVVTYSYDLSSRPTGVSDNSAAITPAAPPGGSTVTYGTSYAYDALNRLTGTTWDPAPAATAPTAGPLVTFGHTYNKVNQRIGQTVNDNNWLSYPAGARTTDYKQTPANPLNQYTTIATTGQPTITPTYDGNGNLTSDGTYTLGYDVENRLTSVNGAGNTASYAFDTRGRCKSRTVNGTTTISVTDADDREVLEYDGGTGALLRWYAYGLGPNAVLNQMNIAGSTRAIYVPDILGSVIATFDSTGALMKSAYQPYGTSAAAATPFGYTGQRIDTETGGNYYYRARHYSPVLGRFMQPDPNGYTSNLNLYNYVGNDPLNRADPLGLWSVDVNLIFAGFSFGIGENSGQAFIVGRFGDVGIAATITPQADIPLGDSGRYPCHGCATDRVSWDVVKGGAGFTLGPVDAQLISAQGSTIVNEYGRSGNFQRSTSIPSDVNYSAQYSMSGKIGARVEPAGSLYQEIGTSLSWSDVRSFLGMQPLPSAPPQGSGPAAPLPTSPSTPSPSFGADPTSWPGPAASPAPSFDIGPSPSAPFSAPNTGK</sequence>
<dbReference type="Proteomes" id="UP000321058">
    <property type="component" value="Unassembled WGS sequence"/>
</dbReference>
<feature type="compositionally biased region" description="Pro residues" evidence="2">
    <location>
        <begin position="926"/>
        <end position="935"/>
    </location>
</feature>
<organism evidence="4 5">
    <name type="scientific">Reyranella soli</name>
    <dbReference type="NCBI Taxonomy" id="1230389"/>
    <lineage>
        <taxon>Bacteria</taxon>
        <taxon>Pseudomonadati</taxon>
        <taxon>Pseudomonadota</taxon>
        <taxon>Alphaproteobacteria</taxon>
        <taxon>Hyphomicrobiales</taxon>
        <taxon>Reyranellaceae</taxon>
        <taxon>Reyranella</taxon>
    </lineage>
</organism>
<comment type="caution">
    <text evidence="4">The sequence shown here is derived from an EMBL/GenBank/DDBJ whole genome shotgun (WGS) entry which is preliminary data.</text>
</comment>
<evidence type="ECO:0000259" key="3">
    <source>
        <dbReference type="Pfam" id="PF25023"/>
    </source>
</evidence>
<evidence type="ECO:0000313" key="4">
    <source>
        <dbReference type="EMBL" id="GEP61664.1"/>
    </source>
</evidence>
<proteinExistence type="predicted"/>
<dbReference type="Pfam" id="PF25023">
    <property type="entry name" value="TEN_YD-shell"/>
    <property type="match status" value="1"/>
</dbReference>
<keyword evidence="5" id="KW-1185">Reference proteome</keyword>
<dbReference type="OrthoDB" id="7362402at2"/>
<dbReference type="PANTHER" id="PTHR32305:SF15">
    <property type="entry name" value="PROTEIN RHSA-RELATED"/>
    <property type="match status" value="1"/>
</dbReference>
<dbReference type="NCBIfam" id="TIGR03696">
    <property type="entry name" value="Rhs_assc_core"/>
    <property type="match status" value="1"/>
</dbReference>
<dbReference type="Gene3D" id="2.180.10.10">
    <property type="entry name" value="RHS repeat-associated core"/>
    <property type="match status" value="2"/>
</dbReference>
<dbReference type="Pfam" id="PF05593">
    <property type="entry name" value="RHS_repeat"/>
    <property type="match status" value="5"/>
</dbReference>
<accession>A0A512NRV4</accession>
<evidence type="ECO:0000256" key="1">
    <source>
        <dbReference type="ARBA" id="ARBA00022737"/>
    </source>
</evidence>
<dbReference type="InterPro" id="IPR031325">
    <property type="entry name" value="RHS_repeat"/>
</dbReference>
<dbReference type="AlphaFoldDB" id="A0A512NRV4"/>
<keyword evidence="1" id="KW-0677">Repeat</keyword>
<dbReference type="PANTHER" id="PTHR32305">
    <property type="match status" value="1"/>
</dbReference>
<dbReference type="NCBIfam" id="TIGR01643">
    <property type="entry name" value="YD_repeat_2x"/>
    <property type="match status" value="8"/>
</dbReference>
<evidence type="ECO:0000256" key="2">
    <source>
        <dbReference type="SAM" id="MobiDB-lite"/>
    </source>
</evidence>
<dbReference type="InterPro" id="IPR050708">
    <property type="entry name" value="T6SS_VgrG/RHS"/>
</dbReference>
<feature type="domain" description="Teneurin-like YD-shell" evidence="3">
    <location>
        <begin position="648"/>
        <end position="751"/>
    </location>
</feature>
<name>A0A512NRV4_9HYPH</name>
<dbReference type="InterPro" id="IPR006530">
    <property type="entry name" value="YD"/>
</dbReference>
<dbReference type="InterPro" id="IPR022385">
    <property type="entry name" value="Rhs_assc_core"/>
</dbReference>
<feature type="region of interest" description="Disordered" evidence="2">
    <location>
        <begin position="911"/>
        <end position="974"/>
    </location>
</feature>
<dbReference type="InterPro" id="IPR056823">
    <property type="entry name" value="TEN-like_YD-shell"/>
</dbReference>
<evidence type="ECO:0000313" key="5">
    <source>
        <dbReference type="Proteomes" id="UP000321058"/>
    </source>
</evidence>
<protein>
    <recommendedName>
        <fullName evidence="3">Teneurin-like YD-shell domain-containing protein</fullName>
    </recommendedName>
</protein>
<reference evidence="4 5" key="1">
    <citation type="submission" date="2019-07" db="EMBL/GenBank/DDBJ databases">
        <title>Whole genome shotgun sequence of Reyranella soli NBRC 108950.</title>
        <authorList>
            <person name="Hosoyama A."/>
            <person name="Uohara A."/>
            <person name="Ohji S."/>
            <person name="Ichikawa N."/>
        </authorList>
    </citation>
    <scope>NUCLEOTIDE SEQUENCE [LARGE SCALE GENOMIC DNA]</scope>
    <source>
        <strain evidence="4 5">NBRC 108950</strain>
    </source>
</reference>
<dbReference type="EMBL" id="BKAJ01000244">
    <property type="protein sequence ID" value="GEP61664.1"/>
    <property type="molecule type" value="Genomic_DNA"/>
</dbReference>
<gene>
    <name evidence="4" type="ORF">RSO01_88300</name>
</gene>
<feature type="compositionally biased region" description="Low complexity" evidence="2">
    <location>
        <begin position="936"/>
        <end position="956"/>
    </location>
</feature>